<name>A0A9W4PJ23_9BACI</name>
<evidence type="ECO:0000313" key="3">
    <source>
        <dbReference type="Proteomes" id="UP000789326"/>
    </source>
</evidence>
<organism evidence="2 3">
    <name type="scientific">Peribacillus simplex</name>
    <dbReference type="NCBI Taxonomy" id="1478"/>
    <lineage>
        <taxon>Bacteria</taxon>
        <taxon>Bacillati</taxon>
        <taxon>Bacillota</taxon>
        <taxon>Bacilli</taxon>
        <taxon>Bacillales</taxon>
        <taxon>Bacillaceae</taxon>
        <taxon>Peribacillus</taxon>
    </lineage>
</organism>
<keyword evidence="1" id="KW-0472">Membrane</keyword>
<dbReference type="AlphaFoldDB" id="A0A9W4PJ23"/>
<feature type="transmembrane region" description="Helical" evidence="1">
    <location>
        <begin position="7"/>
        <end position="26"/>
    </location>
</feature>
<proteinExistence type="predicted"/>
<keyword evidence="1" id="KW-1133">Transmembrane helix</keyword>
<dbReference type="EMBL" id="CAKKMG010000120">
    <property type="protein sequence ID" value="CAH0306218.1"/>
    <property type="molecule type" value="Genomic_DNA"/>
</dbReference>
<evidence type="ECO:0000256" key="1">
    <source>
        <dbReference type="SAM" id="Phobius"/>
    </source>
</evidence>
<keyword evidence="1" id="KW-0812">Transmembrane</keyword>
<comment type="caution">
    <text evidence="2">The sequence shown here is derived from an EMBL/GenBank/DDBJ whole genome shotgun (WGS) entry which is preliminary data.</text>
</comment>
<accession>A0A9W4PJ23</accession>
<reference evidence="2" key="1">
    <citation type="submission" date="2021-11" db="EMBL/GenBank/DDBJ databases">
        <authorList>
            <person name="Bulgarelli D."/>
        </authorList>
    </citation>
    <scope>NUCLEOTIDE SEQUENCE</scope>
    <source>
        <strain evidence="2">Bi133</strain>
    </source>
</reference>
<dbReference type="RefSeq" id="WP_230303925.1">
    <property type="nucleotide sequence ID" value="NZ_CAKKMG010000120.1"/>
</dbReference>
<evidence type="ECO:0000313" key="2">
    <source>
        <dbReference type="EMBL" id="CAH0306218.1"/>
    </source>
</evidence>
<dbReference type="Proteomes" id="UP000789326">
    <property type="component" value="Unassembled WGS sequence"/>
</dbReference>
<protein>
    <submittedName>
        <fullName evidence="2">Uncharacterized protein</fullName>
    </submittedName>
</protein>
<gene>
    <name evidence="2" type="ORF">SRABI133_04749</name>
</gene>
<sequence length="116" mass="13282">MFIKKKAIILVISIVILVSMFSYFFLSYRDSAINKGFPIPLGAKLLNKDAKKMYEEYKWAPASEENGLPLYYLTVIKLWGWDKKSQEGALTIYEKEGKKLCVISQTDSLFVSPSED</sequence>